<evidence type="ECO:0000259" key="1">
    <source>
        <dbReference type="Pfam" id="PF00501"/>
    </source>
</evidence>
<evidence type="ECO:0000313" key="2">
    <source>
        <dbReference type="EMBL" id="SVA13620.1"/>
    </source>
</evidence>
<dbReference type="PANTHER" id="PTHR43845:SF1">
    <property type="entry name" value="BLR5969 PROTEIN"/>
    <property type="match status" value="1"/>
</dbReference>
<dbReference type="Gene3D" id="3.30.300.30">
    <property type="match status" value="1"/>
</dbReference>
<dbReference type="InterPro" id="IPR000873">
    <property type="entry name" value="AMP-dep_synth/lig_dom"/>
</dbReference>
<proteinExistence type="predicted"/>
<feature type="non-terminal residue" evidence="2">
    <location>
        <position position="1"/>
    </location>
</feature>
<sequence length="380" mass="42537">MRFFDHALETMSPKAIEALQIEKFRSMFKKIYGHNRFYTEKFDSAGIDHEAIQNVNDMAQIPLTNKEELIKAQQDKPPFGSNATFPESAYSRFHQTSGTTGKPLRVLDTPESWEWWGRCWGFVLTGAGLTENDRLFVPFSFGPFIGFWAALEGARIINTMMIPGGGRDSLERLHLMKELGVTAICCTPTYALRLAEVAQEAEFDLNEIPLRISILSGEPGANVPATKSRVESVWNVKSYDHAGASEVGAHSFECEIQPNGTHVNESEFIVEVLNPDTLEPVSEGEQGELIITNLGRIGFPVIRYRTGDLVRLNHEPCKCGRTFPRFEGGVLGRVDDMVVVRGINVFPSAIENLIRRSDEVEEFRITVSTVKQMGHLSIEL</sequence>
<organism evidence="2">
    <name type="scientific">marine metagenome</name>
    <dbReference type="NCBI Taxonomy" id="408172"/>
    <lineage>
        <taxon>unclassified sequences</taxon>
        <taxon>metagenomes</taxon>
        <taxon>ecological metagenomes</taxon>
    </lineage>
</organism>
<protein>
    <recommendedName>
        <fullName evidence="1">AMP-dependent synthetase/ligase domain-containing protein</fullName>
    </recommendedName>
</protein>
<name>A0A381TBY3_9ZZZZ</name>
<dbReference type="EMBL" id="UINC01004343">
    <property type="protein sequence ID" value="SVA13620.1"/>
    <property type="molecule type" value="Genomic_DNA"/>
</dbReference>
<dbReference type="PANTHER" id="PTHR43845">
    <property type="entry name" value="BLR5969 PROTEIN"/>
    <property type="match status" value="1"/>
</dbReference>
<feature type="domain" description="AMP-dependent synthetase/ligase" evidence="1">
    <location>
        <begin position="96"/>
        <end position="292"/>
    </location>
</feature>
<dbReference type="Gene3D" id="3.40.50.12780">
    <property type="entry name" value="N-terminal domain of ligase-like"/>
    <property type="match status" value="1"/>
</dbReference>
<dbReference type="SUPFAM" id="SSF56801">
    <property type="entry name" value="Acetyl-CoA synthetase-like"/>
    <property type="match status" value="1"/>
</dbReference>
<accession>A0A381TBY3</accession>
<dbReference type="Pfam" id="PF00501">
    <property type="entry name" value="AMP-binding"/>
    <property type="match status" value="1"/>
</dbReference>
<feature type="non-terminal residue" evidence="2">
    <location>
        <position position="380"/>
    </location>
</feature>
<dbReference type="InterPro" id="IPR045851">
    <property type="entry name" value="AMP-bd_C_sf"/>
</dbReference>
<dbReference type="InterPro" id="IPR042099">
    <property type="entry name" value="ANL_N_sf"/>
</dbReference>
<reference evidence="2" key="1">
    <citation type="submission" date="2018-05" db="EMBL/GenBank/DDBJ databases">
        <authorList>
            <person name="Lanie J.A."/>
            <person name="Ng W.-L."/>
            <person name="Kazmierczak K.M."/>
            <person name="Andrzejewski T.M."/>
            <person name="Davidsen T.M."/>
            <person name="Wayne K.J."/>
            <person name="Tettelin H."/>
            <person name="Glass J.I."/>
            <person name="Rusch D."/>
            <person name="Podicherti R."/>
            <person name="Tsui H.-C.T."/>
            <person name="Winkler M.E."/>
        </authorList>
    </citation>
    <scope>NUCLEOTIDE SEQUENCE</scope>
</reference>
<dbReference type="AlphaFoldDB" id="A0A381TBY3"/>
<gene>
    <name evidence="2" type="ORF">METZ01_LOCUS66474</name>
</gene>